<dbReference type="EMBL" id="PFXF01000002">
    <property type="protein sequence ID" value="PJA33226.1"/>
    <property type="molecule type" value="Genomic_DNA"/>
</dbReference>
<sequence>KDPRRAKNIDANNKVRLIRALEIVAKIGRVPLLTPSVNRNFVYIGLKPDNLDQKIYKRLQKRKAGIIREAKKLHTEGLSYKRMFELGLEYRYASMYLKGKLTREEMIERLFVAIRQYAKRQMTWFKRNKKIKWFGPNDFKGIEKYARMALLGLPRVKSRGD</sequence>
<evidence type="ECO:0000313" key="2">
    <source>
        <dbReference type="Proteomes" id="UP000230758"/>
    </source>
</evidence>
<dbReference type="InterPro" id="IPR027417">
    <property type="entry name" value="P-loop_NTPase"/>
</dbReference>
<dbReference type="Proteomes" id="UP000230758">
    <property type="component" value="Unassembled WGS sequence"/>
</dbReference>
<name>A0A2M7WTK1_9BACT</name>
<organism evidence="1 2">
    <name type="scientific">Candidatus Zambryskibacteria bacterium CG_4_9_14_3_um_filter_42_15</name>
    <dbReference type="NCBI Taxonomy" id="1975112"/>
    <lineage>
        <taxon>Bacteria</taxon>
        <taxon>Candidatus Zambryskiibacteriota</taxon>
    </lineage>
</organism>
<protein>
    <recommendedName>
        <fullName evidence="3">tRNA (Adenosine(37)-N6)-dimethylallyltransferase MiaA</fullName>
    </recommendedName>
</protein>
<dbReference type="AlphaFoldDB" id="A0A2M7WTK1"/>
<dbReference type="Gene3D" id="3.40.50.300">
    <property type="entry name" value="P-loop containing nucleotide triphosphate hydrolases"/>
    <property type="match status" value="1"/>
</dbReference>
<evidence type="ECO:0008006" key="3">
    <source>
        <dbReference type="Google" id="ProtNLM"/>
    </source>
</evidence>
<comment type="caution">
    <text evidence="1">The sequence shown here is derived from an EMBL/GenBank/DDBJ whole genome shotgun (WGS) entry which is preliminary data.</text>
</comment>
<reference evidence="2" key="1">
    <citation type="submission" date="2017-09" db="EMBL/GenBank/DDBJ databases">
        <title>Depth-based differentiation of microbial function through sediment-hosted aquifers and enrichment of novel symbionts in the deep terrestrial subsurface.</title>
        <authorList>
            <person name="Probst A.J."/>
            <person name="Ladd B."/>
            <person name="Jarett J.K."/>
            <person name="Geller-Mcgrath D.E."/>
            <person name="Sieber C.M.K."/>
            <person name="Emerson J.B."/>
            <person name="Anantharaman K."/>
            <person name="Thomas B.C."/>
            <person name="Malmstrom R."/>
            <person name="Stieglmeier M."/>
            <person name="Klingl A."/>
            <person name="Woyke T."/>
            <person name="Ryan C.M."/>
            <person name="Banfield J.F."/>
        </authorList>
    </citation>
    <scope>NUCLEOTIDE SEQUENCE [LARGE SCALE GENOMIC DNA]</scope>
</reference>
<dbReference type="Pfam" id="PF01715">
    <property type="entry name" value="IPPT"/>
    <property type="match status" value="1"/>
</dbReference>
<feature type="non-terminal residue" evidence="1">
    <location>
        <position position="1"/>
    </location>
</feature>
<dbReference type="Gene3D" id="1.10.20.140">
    <property type="match status" value="1"/>
</dbReference>
<gene>
    <name evidence="1" type="ORF">CO185_00120</name>
</gene>
<proteinExistence type="predicted"/>
<accession>A0A2M7WTK1</accession>
<evidence type="ECO:0000313" key="1">
    <source>
        <dbReference type="EMBL" id="PJA33226.1"/>
    </source>
</evidence>